<dbReference type="PROSITE" id="PS51318">
    <property type="entry name" value="TAT"/>
    <property type="match status" value="1"/>
</dbReference>
<dbReference type="Gene3D" id="3.30.379.10">
    <property type="entry name" value="Chitobiase/beta-hexosaminidase domain 2-like"/>
    <property type="match status" value="1"/>
</dbReference>
<reference evidence="3 4" key="1">
    <citation type="submission" date="2023-12" db="EMBL/GenBank/DDBJ databases">
        <title>Sinomonas terricola sp. nov, isolated from litchi orchard soil in Guangdong, PR China.</title>
        <authorList>
            <person name="Jiaxin W."/>
            <person name="Yang Z."/>
            <person name="Honghui Z."/>
        </authorList>
    </citation>
    <scope>NUCLEOTIDE SEQUENCE [LARGE SCALE GENOMIC DNA]</scope>
    <source>
        <strain evidence="3 4">JGH33</strain>
    </source>
</reference>
<organism evidence="3 4">
    <name type="scientific">Sinomonas terricola</name>
    <dbReference type="NCBI Taxonomy" id="3110330"/>
    <lineage>
        <taxon>Bacteria</taxon>
        <taxon>Bacillati</taxon>
        <taxon>Actinomycetota</taxon>
        <taxon>Actinomycetes</taxon>
        <taxon>Micrococcales</taxon>
        <taxon>Micrococcaceae</taxon>
        <taxon>Sinomonas</taxon>
    </lineage>
</organism>
<comment type="caution">
    <text evidence="3">The sequence shown here is derived from an EMBL/GenBank/DDBJ whole genome shotgun (WGS) entry which is preliminary data.</text>
</comment>
<sequence length="145" mass="14608">MEHNRRNVLRLIAGAAIAPLAVQAAITPAVASAPDARIRQATASTVTLVANGAAQAVVVVADDADTVTQAAAADLVRVIGIATGVQLPQSTYSLAQSTYPTLVPVNVGPVPGSADAPLVQQLDQEGFVIHVWPDAVNIVGATSAG</sequence>
<evidence type="ECO:0000313" key="4">
    <source>
        <dbReference type="Proteomes" id="UP001304769"/>
    </source>
</evidence>
<name>A0ABU5TCA0_9MICC</name>
<evidence type="ECO:0000313" key="3">
    <source>
        <dbReference type="EMBL" id="MEA5457285.1"/>
    </source>
</evidence>
<keyword evidence="4" id="KW-1185">Reference proteome</keyword>
<accession>A0ABU5TCA0</accession>
<proteinExistence type="predicted"/>
<evidence type="ECO:0000256" key="2">
    <source>
        <dbReference type="SAM" id="SignalP"/>
    </source>
</evidence>
<dbReference type="EMBL" id="JAYGGQ010000025">
    <property type="protein sequence ID" value="MEA5457285.1"/>
    <property type="molecule type" value="Genomic_DNA"/>
</dbReference>
<dbReference type="InterPro" id="IPR029018">
    <property type="entry name" value="Hex-like_dom2"/>
</dbReference>
<keyword evidence="2" id="KW-0732">Signal</keyword>
<dbReference type="InterPro" id="IPR006311">
    <property type="entry name" value="TAT_signal"/>
</dbReference>
<protein>
    <submittedName>
        <fullName evidence="3">Uncharacterized protein</fullName>
    </submittedName>
</protein>
<feature type="non-terminal residue" evidence="3">
    <location>
        <position position="145"/>
    </location>
</feature>
<dbReference type="Proteomes" id="UP001304769">
    <property type="component" value="Unassembled WGS sequence"/>
</dbReference>
<feature type="signal peptide" evidence="2">
    <location>
        <begin position="1"/>
        <end position="24"/>
    </location>
</feature>
<evidence type="ECO:0000256" key="1">
    <source>
        <dbReference type="ARBA" id="ARBA00022801"/>
    </source>
</evidence>
<gene>
    <name evidence="3" type="ORF">SPF06_21420</name>
</gene>
<dbReference type="RefSeq" id="WP_323281197.1">
    <property type="nucleotide sequence ID" value="NZ_JAYGGQ010000025.1"/>
</dbReference>
<keyword evidence="1" id="KW-0378">Hydrolase</keyword>
<feature type="chain" id="PRO_5046354754" evidence="2">
    <location>
        <begin position="25"/>
        <end position="145"/>
    </location>
</feature>